<proteinExistence type="predicted"/>
<gene>
    <name evidence="2" type="ORF">HUW51_16770</name>
</gene>
<feature type="coiled-coil region" evidence="1">
    <location>
        <begin position="19"/>
        <end position="75"/>
    </location>
</feature>
<keyword evidence="3" id="KW-1185">Reference proteome</keyword>
<dbReference type="EMBL" id="CP055156">
    <property type="protein sequence ID" value="QNF34294.1"/>
    <property type="molecule type" value="Genomic_DNA"/>
</dbReference>
<name>A0A7G7GAW0_9BACT</name>
<evidence type="ECO:0000313" key="2">
    <source>
        <dbReference type="EMBL" id="QNF34294.1"/>
    </source>
</evidence>
<evidence type="ECO:0000313" key="3">
    <source>
        <dbReference type="Proteomes" id="UP000515237"/>
    </source>
</evidence>
<dbReference type="Proteomes" id="UP000515237">
    <property type="component" value="Chromosome"/>
</dbReference>
<evidence type="ECO:0000256" key="1">
    <source>
        <dbReference type="SAM" id="Coils"/>
    </source>
</evidence>
<dbReference type="AlphaFoldDB" id="A0A7G7GAW0"/>
<reference evidence="2 3" key="1">
    <citation type="journal article" date="2018" name="Int. J. Syst. Evol. Microbiol.">
        <title>Adhaeribacter swui sp. nov., isolated from wet mud.</title>
        <authorList>
            <person name="Kim D.U."/>
            <person name="Kim K.W."/>
            <person name="Kang M.S."/>
            <person name="Kim J.Y."/>
            <person name="Jang J.H."/>
            <person name="Kim M.K."/>
        </authorList>
    </citation>
    <scope>NUCLEOTIDE SEQUENCE [LARGE SCALE GENOMIC DNA]</scope>
    <source>
        <strain evidence="2 3">KCTC 52873</strain>
    </source>
</reference>
<dbReference type="RefSeq" id="WP_185270775.1">
    <property type="nucleotide sequence ID" value="NZ_CP055156.1"/>
</dbReference>
<accession>A0A7G7GAW0</accession>
<sequence>MDHYPLKPENMRAPAHLTRDEIKQSLEELDNKIKILQGRAHATTIDSNHTYHEHIAGLEKKRALLAQQLDTTQDESSSTWTDIKTGLQNLKDEIRNMLD</sequence>
<dbReference type="KEGG" id="aswu:HUW51_16770"/>
<protein>
    <submittedName>
        <fullName evidence="2">Uncharacterized protein</fullName>
    </submittedName>
</protein>
<keyword evidence="1" id="KW-0175">Coiled coil</keyword>
<organism evidence="2 3">
    <name type="scientific">Adhaeribacter swui</name>
    <dbReference type="NCBI Taxonomy" id="2086471"/>
    <lineage>
        <taxon>Bacteria</taxon>
        <taxon>Pseudomonadati</taxon>
        <taxon>Bacteroidota</taxon>
        <taxon>Cytophagia</taxon>
        <taxon>Cytophagales</taxon>
        <taxon>Hymenobacteraceae</taxon>
        <taxon>Adhaeribacter</taxon>
    </lineage>
</organism>